<dbReference type="Pfam" id="PF00591">
    <property type="entry name" value="Glycos_transf_3"/>
    <property type="match status" value="1"/>
</dbReference>
<evidence type="ECO:0000256" key="7">
    <source>
        <dbReference type="ARBA" id="ARBA00023159"/>
    </source>
</evidence>
<dbReference type="SUPFAM" id="SSF46785">
    <property type="entry name" value="Winged helix' DNA-binding domain"/>
    <property type="match status" value="1"/>
</dbReference>
<feature type="region of interest" description="Disordered" evidence="9">
    <location>
        <begin position="92"/>
        <end position="112"/>
    </location>
</feature>
<gene>
    <name evidence="11" type="ORF">REJC140_02903</name>
</gene>
<dbReference type="InterPro" id="IPR017459">
    <property type="entry name" value="Glycosyl_Trfase_fam3_N_dom"/>
</dbReference>
<reference evidence="11 12" key="1">
    <citation type="submission" date="2020-11" db="EMBL/GenBank/DDBJ databases">
        <authorList>
            <person name="Lassalle F."/>
        </authorList>
    </citation>
    <scope>NUCLEOTIDE SEQUENCE [LARGE SCALE GENOMIC DNA]</scope>
    <source>
        <strain evidence="11 12">JC140</strain>
    </source>
</reference>
<keyword evidence="4" id="KW-0808">Transferase</keyword>
<dbReference type="Pfam" id="PF02885">
    <property type="entry name" value="Glycos_trans_3N"/>
    <property type="match status" value="1"/>
</dbReference>
<evidence type="ECO:0000313" key="11">
    <source>
        <dbReference type="EMBL" id="CAD7030953.1"/>
    </source>
</evidence>
<dbReference type="InterPro" id="IPR035902">
    <property type="entry name" value="Nuc_phospho_transferase"/>
</dbReference>
<proteinExistence type="inferred from homology"/>
<feature type="domain" description="HTH lysR-type" evidence="10">
    <location>
        <begin position="11"/>
        <end position="68"/>
    </location>
</feature>
<dbReference type="Proteomes" id="UP000606921">
    <property type="component" value="Unassembled WGS sequence"/>
</dbReference>
<organism evidence="11 12">
    <name type="scientific">Pseudorhizobium endolithicum</name>
    <dbReference type="NCBI Taxonomy" id="1191678"/>
    <lineage>
        <taxon>Bacteria</taxon>
        <taxon>Pseudomonadati</taxon>
        <taxon>Pseudomonadota</taxon>
        <taxon>Alphaproteobacteria</taxon>
        <taxon>Hyphomicrobiales</taxon>
        <taxon>Rhizobiaceae</taxon>
        <taxon>Rhizobium/Agrobacterium group</taxon>
        <taxon>Pseudorhizobium</taxon>
    </lineage>
</organism>
<comment type="similarity">
    <text evidence="1">Belongs to the LysR transcriptional regulatory family.</text>
</comment>
<dbReference type="PANTHER" id="PTHR30118">
    <property type="entry name" value="HTH-TYPE TRANSCRIPTIONAL REGULATOR LEUO-RELATED"/>
    <property type="match status" value="1"/>
</dbReference>
<dbReference type="PANTHER" id="PTHR30118:SF15">
    <property type="entry name" value="TRANSCRIPTIONAL REGULATORY PROTEIN"/>
    <property type="match status" value="1"/>
</dbReference>
<dbReference type="InterPro" id="IPR036388">
    <property type="entry name" value="WH-like_DNA-bd_sf"/>
</dbReference>
<evidence type="ECO:0000256" key="6">
    <source>
        <dbReference type="ARBA" id="ARBA00023125"/>
    </source>
</evidence>
<dbReference type="PROSITE" id="PS50931">
    <property type="entry name" value="HTH_LYSR"/>
    <property type="match status" value="1"/>
</dbReference>
<accession>A0ABN7JLB8</accession>
<dbReference type="NCBIfam" id="NF006564">
    <property type="entry name" value="PRK09071.1"/>
    <property type="match status" value="1"/>
</dbReference>
<evidence type="ECO:0000256" key="2">
    <source>
        <dbReference type="ARBA" id="ARBA00022458"/>
    </source>
</evidence>
<evidence type="ECO:0000256" key="3">
    <source>
        <dbReference type="ARBA" id="ARBA00022676"/>
    </source>
</evidence>
<sequence>MAEDGGQLQINRTKLLLVLDALLREGSVTGAAASLEMQVSSVSRMLGDLRELYGDPIFIRTGRGLKPTPFAETLRLRVRAVSEEVNALMRGEGWKERDTTTSAPAQTPQDGWQRRSIVLSPPLAATRGDHLEAEPTSAVIARQIASIGDNADPQRRLAKYIALTSPGPGRSRPLEAEEARDALAIILRGEADPVQIGALLSTVQYRGPTAVELAGFTRAVREAVPAGVGNDLGADLDWPAYVSPRWRSPPWFMHAAKLVAGAGHRVLMHGHFGNGADSGKLEEAAERASIPICVTAAEASAALASHGIAYMPLAALVPQVTAMFNLHPLFGTRTPLHNVAPLINPVSAPATIVGAPGGASRFIYRDVAKLLGMESMTMVTTIRSFAQITPTRATTVMRMMEGEDISVVIPARPALGSTAAPTSGYTQREYWQAVWSGAARDELAEATVIYTAATALFAVSRESAARFEDSLRRATELWASRKR</sequence>
<dbReference type="Gene3D" id="3.40.1030.10">
    <property type="entry name" value="Nucleoside phosphorylase/phosphoribosyltransferase catalytic domain"/>
    <property type="match status" value="1"/>
</dbReference>
<keyword evidence="12" id="KW-1185">Reference proteome</keyword>
<protein>
    <submittedName>
        <fullName evidence="11">Glycosyltransferase</fullName>
    </submittedName>
</protein>
<dbReference type="InterPro" id="IPR000847">
    <property type="entry name" value="LysR_HTH_N"/>
</dbReference>
<evidence type="ECO:0000256" key="9">
    <source>
        <dbReference type="SAM" id="MobiDB-lite"/>
    </source>
</evidence>
<keyword evidence="3" id="KW-0328">Glycosyltransferase</keyword>
<keyword evidence="8" id="KW-0804">Transcription</keyword>
<dbReference type="InterPro" id="IPR036390">
    <property type="entry name" value="WH_DNA-bd_sf"/>
</dbReference>
<name>A0ABN7JLB8_9HYPH</name>
<evidence type="ECO:0000313" key="12">
    <source>
        <dbReference type="Proteomes" id="UP000606921"/>
    </source>
</evidence>
<dbReference type="RefSeq" id="WP_185927923.1">
    <property type="nucleotide sequence ID" value="NZ_CABFWF030000008.1"/>
</dbReference>
<evidence type="ECO:0000256" key="1">
    <source>
        <dbReference type="ARBA" id="ARBA00009437"/>
    </source>
</evidence>
<keyword evidence="2" id="KW-0536">Nodulation</keyword>
<feature type="compositionally biased region" description="Polar residues" evidence="9">
    <location>
        <begin position="100"/>
        <end position="110"/>
    </location>
</feature>
<evidence type="ECO:0000259" key="10">
    <source>
        <dbReference type="PROSITE" id="PS50931"/>
    </source>
</evidence>
<dbReference type="SUPFAM" id="SSF52418">
    <property type="entry name" value="Nucleoside phosphorylase/phosphoribosyltransferase catalytic domain"/>
    <property type="match status" value="1"/>
</dbReference>
<dbReference type="Gene3D" id="1.20.970.10">
    <property type="entry name" value="Transferase, Pyrimidine Nucleoside Phosphorylase, Chain C"/>
    <property type="match status" value="1"/>
</dbReference>
<dbReference type="EMBL" id="CABFWF030000008">
    <property type="protein sequence ID" value="CAD7030953.1"/>
    <property type="molecule type" value="Genomic_DNA"/>
</dbReference>
<dbReference type="InterPro" id="IPR036320">
    <property type="entry name" value="Glycosyl_Trfase_fam3_N_dom_sf"/>
</dbReference>
<keyword evidence="5" id="KW-0805">Transcription regulation</keyword>
<dbReference type="Pfam" id="PF00126">
    <property type="entry name" value="HTH_1"/>
    <property type="match status" value="1"/>
</dbReference>
<dbReference type="InterPro" id="IPR000312">
    <property type="entry name" value="Glycosyl_Trfase_fam3"/>
</dbReference>
<evidence type="ECO:0000256" key="4">
    <source>
        <dbReference type="ARBA" id="ARBA00022679"/>
    </source>
</evidence>
<evidence type="ECO:0000256" key="8">
    <source>
        <dbReference type="ARBA" id="ARBA00023163"/>
    </source>
</evidence>
<keyword evidence="6" id="KW-0238">DNA-binding</keyword>
<dbReference type="InterPro" id="IPR050389">
    <property type="entry name" value="LysR-type_TF"/>
</dbReference>
<dbReference type="SUPFAM" id="SSF47648">
    <property type="entry name" value="Nucleoside phosphorylase/phosphoribosyltransferase N-terminal domain"/>
    <property type="match status" value="1"/>
</dbReference>
<evidence type="ECO:0000256" key="5">
    <source>
        <dbReference type="ARBA" id="ARBA00023015"/>
    </source>
</evidence>
<dbReference type="Gene3D" id="1.10.10.10">
    <property type="entry name" value="Winged helix-like DNA-binding domain superfamily/Winged helix DNA-binding domain"/>
    <property type="match status" value="1"/>
</dbReference>
<comment type="caution">
    <text evidence="11">The sequence shown here is derived from an EMBL/GenBank/DDBJ whole genome shotgun (WGS) entry which is preliminary data.</text>
</comment>
<keyword evidence="7" id="KW-0010">Activator</keyword>